<evidence type="ECO:0000313" key="2">
    <source>
        <dbReference type="EMBL" id="SER93849.1"/>
    </source>
</evidence>
<sequence>MELFTFAFFTLALFFILRTRKKQGITDSKSAVTPFALWFGGFGLFFFTAIVPIPIVGWAIFVPLVLLAAFYFKHLPVSSRNGT</sequence>
<proteinExistence type="predicted"/>
<keyword evidence="1" id="KW-0472">Membrane</keyword>
<organism evidence="2 3">
    <name type="scientific">Salisediminibacterium halotolerans</name>
    <dbReference type="NCBI Taxonomy" id="517425"/>
    <lineage>
        <taxon>Bacteria</taxon>
        <taxon>Bacillati</taxon>
        <taxon>Bacillota</taxon>
        <taxon>Bacilli</taxon>
        <taxon>Bacillales</taxon>
        <taxon>Bacillaceae</taxon>
        <taxon>Salisediminibacterium</taxon>
    </lineage>
</organism>
<reference evidence="3" key="1">
    <citation type="submission" date="2016-10" db="EMBL/GenBank/DDBJ databases">
        <authorList>
            <person name="de Groot N.N."/>
        </authorList>
    </citation>
    <scope>NUCLEOTIDE SEQUENCE [LARGE SCALE GENOMIC DNA]</scope>
    <source>
        <strain evidence="3">10nlg</strain>
    </source>
</reference>
<dbReference type="EMBL" id="FOGV01000009">
    <property type="protein sequence ID" value="SER93849.1"/>
    <property type="molecule type" value="Genomic_DNA"/>
</dbReference>
<keyword evidence="1" id="KW-1133">Transmembrane helix</keyword>
<keyword evidence="1" id="KW-0812">Transmembrane</keyword>
<dbReference type="Proteomes" id="UP000199318">
    <property type="component" value="Unassembled WGS sequence"/>
</dbReference>
<accession>A0A1H9TAQ5</accession>
<comment type="caution">
    <text evidence="2">The sequence shown here is derived from an EMBL/GenBank/DDBJ whole genome shotgun (WGS) entry which is preliminary data.</text>
</comment>
<protein>
    <submittedName>
        <fullName evidence="2">Uncharacterized protein</fullName>
    </submittedName>
</protein>
<feature type="transmembrane region" description="Helical" evidence="1">
    <location>
        <begin position="42"/>
        <end position="72"/>
    </location>
</feature>
<dbReference type="AlphaFoldDB" id="A0A1H9TAQ5"/>
<evidence type="ECO:0000256" key="1">
    <source>
        <dbReference type="SAM" id="Phobius"/>
    </source>
</evidence>
<keyword evidence="3" id="KW-1185">Reference proteome</keyword>
<dbReference type="RefSeq" id="WP_093072660.1">
    <property type="nucleotide sequence ID" value="NZ_BJVE01000007.1"/>
</dbReference>
<name>A0A1H9TAQ5_9BACI</name>
<gene>
    <name evidence="2" type="ORF">SAMN05444126_10950</name>
</gene>
<evidence type="ECO:0000313" key="3">
    <source>
        <dbReference type="Proteomes" id="UP000199318"/>
    </source>
</evidence>